<keyword evidence="7" id="KW-0862">Zinc</keyword>
<dbReference type="EMBL" id="HG793133">
    <property type="protein sequence ID" value="CDK31017.1"/>
    <property type="molecule type" value="Genomic_DNA"/>
</dbReference>
<proteinExistence type="inferred from homology"/>
<dbReference type="GO" id="GO:0019843">
    <property type="term" value="F:rRNA binding"/>
    <property type="evidence" value="ECO:0007669"/>
    <property type="project" value="UniProtKB-KW"/>
</dbReference>
<keyword evidence="5 7" id="KW-0687">Ribonucleoprotein</keyword>
<feature type="binding site" evidence="7">
    <location>
        <position position="36"/>
    </location>
    <ligand>
        <name>Zn(2+)</name>
        <dbReference type="ChEBI" id="CHEBI:29105"/>
    </ligand>
</feature>
<evidence type="ECO:0000256" key="6">
    <source>
        <dbReference type="ARBA" id="ARBA00035687"/>
    </source>
</evidence>
<dbReference type="NCBIfam" id="NF000612">
    <property type="entry name" value="PRK00019.1"/>
    <property type="match status" value="1"/>
</dbReference>
<dbReference type="InterPro" id="IPR002150">
    <property type="entry name" value="Ribosomal_bL31"/>
</dbReference>
<dbReference type="GO" id="GO:1990904">
    <property type="term" value="C:ribonucleoprotein complex"/>
    <property type="evidence" value="ECO:0007669"/>
    <property type="project" value="UniProtKB-KW"/>
</dbReference>
<dbReference type="GO" id="GO:0046872">
    <property type="term" value="F:metal ion binding"/>
    <property type="evidence" value="ECO:0007669"/>
    <property type="project" value="UniProtKB-KW"/>
</dbReference>
<evidence type="ECO:0000256" key="3">
    <source>
        <dbReference type="ARBA" id="ARBA00022884"/>
    </source>
</evidence>
<accession>V6DHF2</accession>
<evidence type="ECO:0000313" key="8">
    <source>
        <dbReference type="EMBL" id="CDK31017.1"/>
    </source>
</evidence>
<dbReference type="eggNOG" id="COG0254">
    <property type="taxonomic scope" value="Bacteria"/>
</dbReference>
<sequence length="67" mass="7600">MKKNLHPKTNAVKAYCTCGNDFTTTSTSKEIKVTLCSQCHPYFTGSQKHVDTAGRIEKFNLKYNKNK</sequence>
<evidence type="ECO:0000256" key="2">
    <source>
        <dbReference type="ARBA" id="ARBA00022730"/>
    </source>
</evidence>
<dbReference type="KEGG" id="dpb:BABL1_gene_728"/>
<evidence type="ECO:0000256" key="7">
    <source>
        <dbReference type="HAMAP-Rule" id="MF_00501"/>
    </source>
</evidence>
<dbReference type="InterPro" id="IPR027491">
    <property type="entry name" value="Ribosomal_bL31_A"/>
</dbReference>
<dbReference type="RefSeq" id="WP_023793000.1">
    <property type="nucleotide sequence ID" value="NC_023003.1"/>
</dbReference>
<dbReference type="InterPro" id="IPR034704">
    <property type="entry name" value="Ribosomal_bL28/bL31-like_sf"/>
</dbReference>
<dbReference type="GO" id="GO:0006412">
    <property type="term" value="P:translation"/>
    <property type="evidence" value="ECO:0007669"/>
    <property type="project" value="UniProtKB-UniRule"/>
</dbReference>
<keyword evidence="2 7" id="KW-0699">rRNA-binding</keyword>
<feature type="binding site" evidence="7">
    <location>
        <position position="16"/>
    </location>
    <ligand>
        <name>Zn(2+)</name>
        <dbReference type="ChEBI" id="CHEBI:29105"/>
    </ligand>
</feature>
<comment type="similarity">
    <text evidence="1 7">Belongs to the bacterial ribosomal protein bL31 family. Type A subfamily.</text>
</comment>
<keyword evidence="7" id="KW-0479">Metal-binding</keyword>
<dbReference type="GO" id="GO:0003735">
    <property type="term" value="F:structural constituent of ribosome"/>
    <property type="evidence" value="ECO:0007669"/>
    <property type="project" value="InterPro"/>
</dbReference>
<dbReference type="AlphaFoldDB" id="V6DHF2"/>
<keyword evidence="9" id="KW-1185">Reference proteome</keyword>
<dbReference type="HOGENOM" id="CLU_114306_4_2_7"/>
<dbReference type="OrthoDB" id="9803251at2"/>
<feature type="binding site" evidence="7">
    <location>
        <position position="18"/>
    </location>
    <ligand>
        <name>Zn(2+)</name>
        <dbReference type="ChEBI" id="CHEBI:29105"/>
    </ligand>
</feature>
<dbReference type="SUPFAM" id="SSF143800">
    <property type="entry name" value="L28p-like"/>
    <property type="match status" value="1"/>
</dbReference>
<dbReference type="PRINTS" id="PR01249">
    <property type="entry name" value="RIBOSOMALL31"/>
</dbReference>
<dbReference type="Pfam" id="PF01197">
    <property type="entry name" value="Ribosomal_L31"/>
    <property type="match status" value="1"/>
</dbReference>
<name>V6DHF2_9BACT</name>
<organism evidence="8 9">
    <name type="scientific">Candidatus Babela massiliensis</name>
    <dbReference type="NCBI Taxonomy" id="673862"/>
    <lineage>
        <taxon>Bacteria</taxon>
        <taxon>Candidatus Babelota</taxon>
        <taxon>Candidatus Babeliae</taxon>
        <taxon>Candidatus Babeliales</taxon>
        <taxon>Candidatus Babeliaceae</taxon>
        <taxon>Candidatus Babela</taxon>
    </lineage>
</organism>
<comment type="function">
    <text evidence="7">Binds the 23S rRNA.</text>
</comment>
<protein>
    <recommendedName>
        <fullName evidence="6 7">Large ribosomal subunit protein bL31</fullName>
    </recommendedName>
</protein>
<dbReference type="Gene3D" id="4.10.830.30">
    <property type="entry name" value="Ribosomal protein L31"/>
    <property type="match status" value="1"/>
</dbReference>
<dbReference type="NCBIfam" id="TIGR00105">
    <property type="entry name" value="L31"/>
    <property type="match status" value="1"/>
</dbReference>
<comment type="subunit">
    <text evidence="7">Part of the 50S ribosomal subunit.</text>
</comment>
<evidence type="ECO:0000256" key="5">
    <source>
        <dbReference type="ARBA" id="ARBA00023274"/>
    </source>
</evidence>
<dbReference type="HAMAP" id="MF_00501">
    <property type="entry name" value="Ribosomal_bL31_1"/>
    <property type="match status" value="1"/>
</dbReference>
<comment type="cofactor">
    <cofactor evidence="7">
        <name>Zn(2+)</name>
        <dbReference type="ChEBI" id="CHEBI:29105"/>
    </cofactor>
    <text evidence="7">Binds 1 zinc ion per subunit.</text>
</comment>
<keyword evidence="4 7" id="KW-0689">Ribosomal protein</keyword>
<dbReference type="STRING" id="673862.BABL1_gene_728"/>
<reference evidence="8 9" key="1">
    <citation type="journal article" date="2015" name="Biol. Direct">
        <title>Babela massiliensis, a representative of a widespread bacterial phylum with unusual adaptations to parasitism in amoebae.</title>
        <authorList>
            <person name="Pagnier I."/>
            <person name="Yutin N."/>
            <person name="Croce O."/>
            <person name="Makarova K.S."/>
            <person name="Wolf Y.I."/>
            <person name="Benamar S."/>
            <person name="Raoult D."/>
            <person name="Koonin E.V."/>
            <person name="La Scola B."/>
        </authorList>
    </citation>
    <scope>NUCLEOTIDE SEQUENCE [LARGE SCALE GENOMIC DNA]</scope>
    <source>
        <strain evidence="9">BABL1</strain>
    </source>
</reference>
<dbReference type="InterPro" id="IPR042105">
    <property type="entry name" value="Ribosomal_bL31_sf"/>
</dbReference>
<keyword evidence="3 7" id="KW-0694">RNA-binding</keyword>
<dbReference type="Proteomes" id="UP000018769">
    <property type="component" value="Chromosome I"/>
</dbReference>
<evidence type="ECO:0000313" key="9">
    <source>
        <dbReference type="Proteomes" id="UP000018769"/>
    </source>
</evidence>
<gene>
    <name evidence="8" type="primary">rpmE_1</name>
    <name evidence="7" type="synonym">rpmE</name>
    <name evidence="8" type="ORF">BABL1_gene_728</name>
</gene>
<dbReference type="PANTHER" id="PTHR33280:SF1">
    <property type="entry name" value="LARGE RIBOSOMAL SUBUNIT PROTEIN BL31C"/>
    <property type="match status" value="1"/>
</dbReference>
<feature type="binding site" evidence="7">
    <location>
        <position position="39"/>
    </location>
    <ligand>
        <name>Zn(2+)</name>
        <dbReference type="ChEBI" id="CHEBI:29105"/>
    </ligand>
</feature>
<dbReference type="PANTHER" id="PTHR33280">
    <property type="entry name" value="50S RIBOSOMAL PROTEIN L31, CHLOROPLASTIC"/>
    <property type="match status" value="1"/>
</dbReference>
<evidence type="ECO:0000256" key="1">
    <source>
        <dbReference type="ARBA" id="ARBA00009296"/>
    </source>
</evidence>
<dbReference type="GO" id="GO:0005840">
    <property type="term" value="C:ribosome"/>
    <property type="evidence" value="ECO:0007669"/>
    <property type="project" value="UniProtKB-KW"/>
</dbReference>
<evidence type="ECO:0000256" key="4">
    <source>
        <dbReference type="ARBA" id="ARBA00022980"/>
    </source>
</evidence>